<feature type="domain" description="IPT/TIG" evidence="2">
    <location>
        <begin position="215"/>
        <end position="307"/>
    </location>
</feature>
<protein>
    <recommendedName>
        <fullName evidence="2">IPT/TIG domain-containing protein</fullName>
    </recommendedName>
</protein>
<dbReference type="OrthoDB" id="7574679at2"/>
<dbReference type="GO" id="GO:0008237">
    <property type="term" value="F:metallopeptidase activity"/>
    <property type="evidence" value="ECO:0007669"/>
    <property type="project" value="InterPro"/>
</dbReference>
<evidence type="ECO:0000256" key="1">
    <source>
        <dbReference type="SAM" id="SignalP"/>
    </source>
</evidence>
<dbReference type="Pfam" id="PF01833">
    <property type="entry name" value="TIG"/>
    <property type="match status" value="1"/>
</dbReference>
<organism evidence="3 4">
    <name type="scientific">Hymenobacter edaphi</name>
    <dbReference type="NCBI Taxonomy" id="2211146"/>
    <lineage>
        <taxon>Bacteria</taxon>
        <taxon>Pseudomonadati</taxon>
        <taxon>Bacteroidota</taxon>
        <taxon>Cytophagia</taxon>
        <taxon>Cytophagales</taxon>
        <taxon>Hymenobacteraceae</taxon>
        <taxon>Hymenobacter</taxon>
    </lineage>
</organism>
<evidence type="ECO:0000259" key="2">
    <source>
        <dbReference type="Pfam" id="PF01833"/>
    </source>
</evidence>
<evidence type="ECO:0000313" key="3">
    <source>
        <dbReference type="EMBL" id="RAK64711.1"/>
    </source>
</evidence>
<dbReference type="InterPro" id="IPR014756">
    <property type="entry name" value="Ig_E-set"/>
</dbReference>
<dbReference type="InterPro" id="IPR002909">
    <property type="entry name" value="IPT_dom"/>
</dbReference>
<dbReference type="RefSeq" id="WP_111479685.1">
    <property type="nucleotide sequence ID" value="NZ_QHKM01000006.1"/>
</dbReference>
<gene>
    <name evidence="3" type="ORF">DLM85_18700</name>
</gene>
<keyword evidence="1" id="KW-0732">Signal</keyword>
<dbReference type="Proteomes" id="UP000248553">
    <property type="component" value="Unassembled WGS sequence"/>
</dbReference>
<feature type="chain" id="PRO_5016433806" description="IPT/TIG domain-containing protein" evidence="1">
    <location>
        <begin position="28"/>
        <end position="707"/>
    </location>
</feature>
<name>A0A328BE47_9BACT</name>
<sequence>MPAPVFPRLLVSALACLFSLSQLPASAQAIGPADETRCLLLPLDPARRAQAAALVVEAEVLSQRSYWDNAHRRIYTANTLRVYKLLKGQWPAAAPLTVVTEGGAVGDTLQTLTNTLRLSPGQQGLLFLTPAGFAGAAPAGAWTAYASRQGFVRYDVVTATAHEPFRQYPLLDENFYRAQTALTGQALRELVPNPALAAALRRRQHPAEARGINAPLITDFSPRALVAGADSVLTISGAGFGAATGSVEFRNADDGGVSFTRVSARDVLSWSDARIQVRVPSYSSTADPAGSGPFRVVTADQQAAGSPPLLPFTVRYALTNVQETTSGVTYRPGHINQNGAGGYTFQPDPALASNAAALAAFGRALSSWRCQTAINWDLGGARTARGIGNDGVNALEFDQGAELPTAVLGRTTSTYAGCREANGTIRFWAKEIDMQFDDGVSWQFGPGAPSSAQFDFETVVLHELGHGQQLNHVIAPLIGGVPQLVMHYAIGRGQQTRQLNFGRDVLGGYAAQLRSLAPGACGPAAEQPAPLTAPLGAQVQGGRVLLSWGARNECGGMSFDVERSPDARTWTRLGQVPAAGAATYAYTDGQPLGGTSFYRLQVQLANGLRLPAAPVGVRESGPPLLLYPNPATGPLLSLEYNAPAPSNALEVRIFDAVGRYYGGQRLVVPQAGVNALSIGLPPLRAGWYVLRWDDGSAHGAVPFVRVE</sequence>
<dbReference type="EMBL" id="QHKM01000006">
    <property type="protein sequence ID" value="RAK64711.1"/>
    <property type="molecule type" value="Genomic_DNA"/>
</dbReference>
<proteinExistence type="predicted"/>
<keyword evidence="4" id="KW-1185">Reference proteome</keyword>
<feature type="signal peptide" evidence="1">
    <location>
        <begin position="1"/>
        <end position="27"/>
    </location>
</feature>
<dbReference type="InterPro" id="IPR024079">
    <property type="entry name" value="MetalloPept_cat_dom_sf"/>
</dbReference>
<dbReference type="AlphaFoldDB" id="A0A328BE47"/>
<dbReference type="Gene3D" id="3.40.390.10">
    <property type="entry name" value="Collagenase (Catalytic Domain)"/>
    <property type="match status" value="1"/>
</dbReference>
<evidence type="ECO:0000313" key="4">
    <source>
        <dbReference type="Proteomes" id="UP000248553"/>
    </source>
</evidence>
<dbReference type="Gene3D" id="2.60.40.10">
    <property type="entry name" value="Immunoglobulins"/>
    <property type="match status" value="1"/>
</dbReference>
<comment type="caution">
    <text evidence="3">The sequence shown here is derived from an EMBL/GenBank/DDBJ whole genome shotgun (WGS) entry which is preliminary data.</text>
</comment>
<dbReference type="SUPFAM" id="SSF81296">
    <property type="entry name" value="E set domains"/>
    <property type="match status" value="1"/>
</dbReference>
<reference evidence="4" key="1">
    <citation type="submission" date="2018-05" db="EMBL/GenBank/DDBJ databases">
        <authorList>
            <person name="Nie L."/>
        </authorList>
    </citation>
    <scope>NUCLEOTIDE SEQUENCE [LARGE SCALE GENOMIC DNA]</scope>
    <source>
        <strain evidence="4">NL</strain>
    </source>
</reference>
<dbReference type="InterPro" id="IPR013783">
    <property type="entry name" value="Ig-like_fold"/>
</dbReference>
<accession>A0A328BE47</accession>